<dbReference type="InterPro" id="IPR029119">
    <property type="entry name" value="MutY_C"/>
</dbReference>
<evidence type="ECO:0000256" key="8">
    <source>
        <dbReference type="ARBA" id="ARBA00022763"/>
    </source>
</evidence>
<dbReference type="GO" id="GO:0000701">
    <property type="term" value="F:purine-specific mismatch base pair DNA N-glycosylase activity"/>
    <property type="evidence" value="ECO:0007669"/>
    <property type="project" value="UniProtKB-EC"/>
</dbReference>
<dbReference type="GO" id="GO:0046872">
    <property type="term" value="F:metal ion binding"/>
    <property type="evidence" value="ECO:0007669"/>
    <property type="project" value="UniProtKB-UniRule"/>
</dbReference>
<dbReference type="Pfam" id="PF14815">
    <property type="entry name" value="NUDIX_4"/>
    <property type="match status" value="1"/>
</dbReference>
<dbReference type="PANTHER" id="PTHR42944">
    <property type="entry name" value="ADENINE DNA GLYCOSYLASE"/>
    <property type="match status" value="1"/>
</dbReference>
<dbReference type="InterPro" id="IPR015797">
    <property type="entry name" value="NUDIX_hydrolase-like_dom_sf"/>
</dbReference>
<comment type="cofactor">
    <cofactor evidence="14">
        <name>[4Fe-4S] cluster</name>
        <dbReference type="ChEBI" id="CHEBI:49883"/>
    </cofactor>
    <text evidence="14">Binds 1 [4Fe-4S] cluster.</text>
</comment>
<evidence type="ECO:0000256" key="7">
    <source>
        <dbReference type="ARBA" id="ARBA00022723"/>
    </source>
</evidence>
<evidence type="ECO:0000256" key="9">
    <source>
        <dbReference type="ARBA" id="ARBA00022801"/>
    </source>
</evidence>
<dbReference type="GO" id="GO:0006298">
    <property type="term" value="P:mismatch repair"/>
    <property type="evidence" value="ECO:0007669"/>
    <property type="project" value="TreeGrafter"/>
</dbReference>
<dbReference type="EMBL" id="QICL01000007">
    <property type="protein sequence ID" value="PXV65437.1"/>
    <property type="molecule type" value="Genomic_DNA"/>
</dbReference>
<dbReference type="GO" id="GO:0035485">
    <property type="term" value="F:adenine/guanine mispair binding"/>
    <property type="evidence" value="ECO:0007669"/>
    <property type="project" value="TreeGrafter"/>
</dbReference>
<dbReference type="SMART" id="SM00478">
    <property type="entry name" value="ENDO3c"/>
    <property type="match status" value="1"/>
</dbReference>
<dbReference type="AlphaFoldDB" id="A0A2V3PPP9"/>
<evidence type="ECO:0000256" key="3">
    <source>
        <dbReference type="ARBA" id="ARBA00008343"/>
    </source>
</evidence>
<comment type="function">
    <text evidence="2">Adenine glycosylase active on G-A mispairs. MutY also corrects error-prone DNA synthesis past GO lesions which are due to the oxidatively damaged form of guanine: 7,8-dihydro-8-oxoguanine (8-oxo-dGTP).</text>
</comment>
<dbReference type="SMART" id="SM00525">
    <property type="entry name" value="FES"/>
    <property type="match status" value="1"/>
</dbReference>
<dbReference type="InterPro" id="IPR005760">
    <property type="entry name" value="A/G_AdeGlyc_MutY"/>
</dbReference>
<gene>
    <name evidence="16" type="ORF">CLV62_10729</name>
</gene>
<evidence type="ECO:0000256" key="13">
    <source>
        <dbReference type="ARBA" id="ARBA00023295"/>
    </source>
</evidence>
<evidence type="ECO:0000259" key="15">
    <source>
        <dbReference type="SMART" id="SM00478"/>
    </source>
</evidence>
<keyword evidence="11" id="KW-0411">Iron-sulfur</keyword>
<comment type="similarity">
    <text evidence="3 14">Belongs to the Nth/MutY family.</text>
</comment>
<evidence type="ECO:0000256" key="4">
    <source>
        <dbReference type="ARBA" id="ARBA00012045"/>
    </source>
</evidence>
<dbReference type="GO" id="GO:0034039">
    <property type="term" value="F:8-oxo-7,8-dihydroguanine DNA N-glycosylase activity"/>
    <property type="evidence" value="ECO:0007669"/>
    <property type="project" value="TreeGrafter"/>
</dbReference>
<sequence>MKTGDLIIDREAFFISHILIRWYDQNKRDLPWRETKDPYFIWLSEVILQQTRVAQGYDYYTRFTESFPTVASLAEAHEDEVLKLWQGLGYYSRARNLHAAAKMIVSDFDGVFPSIYKDILSLKGIGEYTAAAIGSFAFELPHAVVDGNVFRVLSRLFGIATPIDTTQGKKLFTDLANELLDQKHPGEHNQAIMEFGALQCVPVSPNCSICPLSDICLAYSQNKVTAYPVKQGKTKVKERYFNYLDIRIGSFMFLNKRTGNDIWKNLYELPLIETEEKLTLDQLQETEAFLQIFEKGGNISIHPMGITLKHVLSHRIIYANFYTVTITEDAAIQERFLKIDQADLFNFAISRLVDRYLERRSEGDLFA</sequence>
<name>A0A2V3PPP9_9BACT</name>
<evidence type="ECO:0000256" key="14">
    <source>
        <dbReference type="RuleBase" id="RU365096"/>
    </source>
</evidence>
<dbReference type="Proteomes" id="UP000247973">
    <property type="component" value="Unassembled WGS sequence"/>
</dbReference>
<dbReference type="InterPro" id="IPR023170">
    <property type="entry name" value="HhH_base_excis_C"/>
</dbReference>
<keyword evidence="10 14" id="KW-0408">Iron</keyword>
<dbReference type="SUPFAM" id="SSF55811">
    <property type="entry name" value="Nudix"/>
    <property type="match status" value="1"/>
</dbReference>
<dbReference type="PANTHER" id="PTHR42944:SF1">
    <property type="entry name" value="ADENINE DNA GLYCOSYLASE"/>
    <property type="match status" value="1"/>
</dbReference>
<keyword evidence="6" id="KW-0004">4Fe-4S</keyword>
<dbReference type="GO" id="GO:0032357">
    <property type="term" value="F:oxidized purine DNA binding"/>
    <property type="evidence" value="ECO:0007669"/>
    <property type="project" value="TreeGrafter"/>
</dbReference>
<dbReference type="InterPro" id="IPR003265">
    <property type="entry name" value="HhH-GPD_domain"/>
</dbReference>
<keyword evidence="13 14" id="KW-0326">Glycosidase</keyword>
<dbReference type="FunFam" id="1.10.340.30:FF:000002">
    <property type="entry name" value="Adenine DNA glycosylase"/>
    <property type="match status" value="1"/>
</dbReference>
<dbReference type="Gene3D" id="3.90.79.10">
    <property type="entry name" value="Nucleoside Triphosphate Pyrophosphohydrolase"/>
    <property type="match status" value="1"/>
</dbReference>
<keyword evidence="9" id="KW-0378">Hydrolase</keyword>
<dbReference type="GO" id="GO:0006284">
    <property type="term" value="P:base-excision repair"/>
    <property type="evidence" value="ECO:0007669"/>
    <property type="project" value="UniProtKB-UniRule"/>
</dbReference>
<dbReference type="EC" id="3.2.2.31" evidence="4 14"/>
<evidence type="ECO:0000313" key="17">
    <source>
        <dbReference type="Proteomes" id="UP000247973"/>
    </source>
</evidence>
<evidence type="ECO:0000256" key="2">
    <source>
        <dbReference type="ARBA" id="ARBA00002933"/>
    </source>
</evidence>
<evidence type="ECO:0000313" key="16">
    <source>
        <dbReference type="EMBL" id="PXV65437.1"/>
    </source>
</evidence>
<evidence type="ECO:0000256" key="10">
    <source>
        <dbReference type="ARBA" id="ARBA00023004"/>
    </source>
</evidence>
<proteinExistence type="inferred from homology"/>
<dbReference type="Gene3D" id="1.10.340.30">
    <property type="entry name" value="Hypothetical protein, domain 2"/>
    <property type="match status" value="1"/>
</dbReference>
<evidence type="ECO:0000256" key="6">
    <source>
        <dbReference type="ARBA" id="ARBA00022485"/>
    </source>
</evidence>
<dbReference type="RefSeq" id="WP_185144251.1">
    <property type="nucleotide sequence ID" value="NZ_QICL01000007.1"/>
</dbReference>
<dbReference type="Gene3D" id="1.10.1670.10">
    <property type="entry name" value="Helix-hairpin-Helix base-excision DNA repair enzymes (C-terminal)"/>
    <property type="match status" value="1"/>
</dbReference>
<comment type="caution">
    <text evidence="16">The sequence shown here is derived from an EMBL/GenBank/DDBJ whole genome shotgun (WGS) entry which is preliminary data.</text>
</comment>
<dbReference type="InterPro" id="IPR011257">
    <property type="entry name" value="DNA_glycosylase"/>
</dbReference>
<dbReference type="InterPro" id="IPR003651">
    <property type="entry name" value="Endonuclease3_FeS-loop_motif"/>
</dbReference>
<organism evidence="16 17">
    <name type="scientific">Dysgonomonas alginatilytica</name>
    <dbReference type="NCBI Taxonomy" id="1605892"/>
    <lineage>
        <taxon>Bacteria</taxon>
        <taxon>Pseudomonadati</taxon>
        <taxon>Bacteroidota</taxon>
        <taxon>Bacteroidia</taxon>
        <taxon>Bacteroidales</taxon>
        <taxon>Dysgonomonadaceae</taxon>
        <taxon>Dysgonomonas</taxon>
    </lineage>
</organism>
<keyword evidence="7" id="KW-0479">Metal-binding</keyword>
<comment type="catalytic activity">
    <reaction evidence="1 14">
        <text>Hydrolyzes free adenine bases from 7,8-dihydro-8-oxoguanine:adenine mismatched double-stranded DNA, leaving an apurinic site.</text>
        <dbReference type="EC" id="3.2.2.31"/>
    </reaction>
</comment>
<keyword evidence="12" id="KW-0234">DNA repair</keyword>
<evidence type="ECO:0000256" key="1">
    <source>
        <dbReference type="ARBA" id="ARBA00000843"/>
    </source>
</evidence>
<dbReference type="NCBIfam" id="TIGR01084">
    <property type="entry name" value="mutY"/>
    <property type="match status" value="1"/>
</dbReference>
<dbReference type="InterPro" id="IPR044298">
    <property type="entry name" value="MIG/MutY"/>
</dbReference>
<dbReference type="CDD" id="cd03431">
    <property type="entry name" value="NUDIX_DNA_Glycosylase_C-MutY"/>
    <property type="match status" value="1"/>
</dbReference>
<dbReference type="Pfam" id="PF10576">
    <property type="entry name" value="EndIII_4Fe-2S"/>
    <property type="match status" value="1"/>
</dbReference>
<evidence type="ECO:0000256" key="12">
    <source>
        <dbReference type="ARBA" id="ARBA00023204"/>
    </source>
</evidence>
<keyword evidence="17" id="KW-1185">Reference proteome</keyword>
<feature type="domain" description="HhH-GPD" evidence="15">
    <location>
        <begin position="47"/>
        <end position="198"/>
    </location>
</feature>
<dbReference type="Pfam" id="PF00730">
    <property type="entry name" value="HhH-GPD"/>
    <property type="match status" value="1"/>
</dbReference>
<accession>A0A2V3PPP9</accession>
<reference evidence="16 17" key="1">
    <citation type="submission" date="2018-03" db="EMBL/GenBank/DDBJ databases">
        <title>Genomic Encyclopedia of Archaeal and Bacterial Type Strains, Phase II (KMG-II): from individual species to whole genera.</title>
        <authorList>
            <person name="Goeker M."/>
        </authorList>
    </citation>
    <scope>NUCLEOTIDE SEQUENCE [LARGE SCALE GENOMIC DNA]</scope>
    <source>
        <strain evidence="16 17">DSM 100214</strain>
    </source>
</reference>
<dbReference type="GO" id="GO:0051539">
    <property type="term" value="F:4 iron, 4 sulfur cluster binding"/>
    <property type="evidence" value="ECO:0007669"/>
    <property type="project" value="UniProtKB-UniRule"/>
</dbReference>
<evidence type="ECO:0000256" key="11">
    <source>
        <dbReference type="ARBA" id="ARBA00023014"/>
    </source>
</evidence>
<dbReference type="SUPFAM" id="SSF48150">
    <property type="entry name" value="DNA-glycosylase"/>
    <property type="match status" value="1"/>
</dbReference>
<protein>
    <recommendedName>
        <fullName evidence="5 14">Adenine DNA glycosylase</fullName>
        <ecNumber evidence="4 14">3.2.2.31</ecNumber>
    </recommendedName>
</protein>
<evidence type="ECO:0000256" key="5">
    <source>
        <dbReference type="ARBA" id="ARBA00022023"/>
    </source>
</evidence>
<keyword evidence="8 14" id="KW-0227">DNA damage</keyword>
<dbReference type="CDD" id="cd00056">
    <property type="entry name" value="ENDO3c"/>
    <property type="match status" value="1"/>
</dbReference>